<feature type="region of interest" description="Disordered" evidence="1">
    <location>
        <begin position="145"/>
        <end position="164"/>
    </location>
</feature>
<proteinExistence type="predicted"/>
<evidence type="ECO:0000256" key="1">
    <source>
        <dbReference type="SAM" id="MobiDB-lite"/>
    </source>
</evidence>
<dbReference type="Proteomes" id="UP001152519">
    <property type="component" value="Unassembled WGS sequence"/>
</dbReference>
<dbReference type="AlphaFoldDB" id="A0A9W4DZE0"/>
<comment type="caution">
    <text evidence="3">The sequence shown here is derived from an EMBL/GenBank/DDBJ whole genome shotgun (WGS) entry which is preliminary data.</text>
</comment>
<accession>A0A9W4DZE0</accession>
<feature type="transmembrane region" description="Helical" evidence="2">
    <location>
        <begin position="25"/>
        <end position="46"/>
    </location>
</feature>
<keyword evidence="4" id="KW-1185">Reference proteome</keyword>
<reference evidence="3" key="1">
    <citation type="submission" date="2021-05" db="EMBL/GenBank/DDBJ databases">
        <authorList>
            <person name="Arsene-Ploetze F."/>
        </authorList>
    </citation>
    <scope>NUCLEOTIDE SEQUENCE</scope>
    <source>
        <strain evidence="3">DSM 42138</strain>
    </source>
</reference>
<dbReference type="EMBL" id="CAJSLV010000075">
    <property type="protein sequence ID" value="CAG6396649.1"/>
    <property type="molecule type" value="Genomic_DNA"/>
</dbReference>
<protein>
    <submittedName>
        <fullName evidence="3">Uncharacterized protein</fullName>
    </submittedName>
</protein>
<evidence type="ECO:0000313" key="4">
    <source>
        <dbReference type="Proteomes" id="UP001152519"/>
    </source>
</evidence>
<feature type="transmembrane region" description="Helical" evidence="2">
    <location>
        <begin position="67"/>
        <end position="88"/>
    </location>
</feature>
<keyword evidence="2" id="KW-0472">Membrane</keyword>
<name>A0A9W4DZE0_9ACTN</name>
<keyword evidence="2" id="KW-1133">Transmembrane helix</keyword>
<keyword evidence="2" id="KW-0812">Transmembrane</keyword>
<evidence type="ECO:0000256" key="2">
    <source>
        <dbReference type="SAM" id="Phobius"/>
    </source>
</evidence>
<evidence type="ECO:0000313" key="3">
    <source>
        <dbReference type="EMBL" id="CAG6396649.1"/>
    </source>
</evidence>
<feature type="transmembrane region" description="Helical" evidence="2">
    <location>
        <begin position="108"/>
        <end position="127"/>
    </location>
</feature>
<organism evidence="3 4">
    <name type="scientific">Actinacidiphila cocklensis</name>
    <dbReference type="NCBI Taxonomy" id="887465"/>
    <lineage>
        <taxon>Bacteria</taxon>
        <taxon>Bacillati</taxon>
        <taxon>Actinomycetota</taxon>
        <taxon>Actinomycetes</taxon>
        <taxon>Kitasatosporales</taxon>
        <taxon>Streptomycetaceae</taxon>
        <taxon>Actinacidiphila</taxon>
    </lineage>
</organism>
<gene>
    <name evidence="3" type="ORF">SCOCK_440015</name>
</gene>
<sequence length="164" mass="18018">MVILFEVLNTFKERRGVEFVMDLTVLAYVVYLVVSIGLTIWVARTLSSNGRVFLADVLHGNEKLADAVNHLLVVGFYLVNMGFVALYLKSADTADDARQVFEQLSVKLGVVLLVLGAMHLGNVFVLNKIRRRGLMEREQYPPVDPDGLTETAVGGWTGPKPAGA</sequence>